<protein>
    <submittedName>
        <fullName evidence="1">Nucleoside-triphosphatase</fullName>
    </submittedName>
</protein>
<sequence length="169" mass="19210">MSSIYIVSGLIQSGKTSRLMAWTHKRTNVDGILAPVQGKIRYLQALRSGEKRQLCATAAEEPEQIVRCGKYAFKADVFRWARSQLRQAFESKPDWLVIDEIGPLELRGEGLEPAVTEILHLFQPDVQTSLICVVRDTLYLSFMESYHLKKEDVLHFSEEGIPDWSGLKS</sequence>
<keyword evidence="2" id="KW-1185">Reference proteome</keyword>
<name>A0ABV6YTW3_UNCC1</name>
<dbReference type="EMBL" id="JBHPBY010000050">
    <property type="protein sequence ID" value="MFC1849637.1"/>
    <property type="molecule type" value="Genomic_DNA"/>
</dbReference>
<reference evidence="1 2" key="1">
    <citation type="submission" date="2024-09" db="EMBL/GenBank/DDBJ databases">
        <title>Laminarin stimulates single cell rates of sulfate reduction while oxygen inhibits transcriptomic activity in coastal marine sediment.</title>
        <authorList>
            <person name="Lindsay M."/>
            <person name="Orcutt B."/>
            <person name="Emerson D."/>
            <person name="Stepanauskas R."/>
            <person name="D'Angelo T."/>
        </authorList>
    </citation>
    <scope>NUCLEOTIDE SEQUENCE [LARGE SCALE GENOMIC DNA]</scope>
    <source>
        <strain evidence="1">SAG AM-311-K15</strain>
    </source>
</reference>
<dbReference type="InterPro" id="IPR027417">
    <property type="entry name" value="P-loop_NTPase"/>
</dbReference>
<proteinExistence type="predicted"/>
<dbReference type="Pfam" id="PF03266">
    <property type="entry name" value="NTPase_1"/>
    <property type="match status" value="1"/>
</dbReference>
<dbReference type="Gene3D" id="3.40.50.300">
    <property type="entry name" value="P-loop containing nucleotide triphosphate hydrolases"/>
    <property type="match status" value="1"/>
</dbReference>
<organism evidence="1 2">
    <name type="scientific">candidate division CSSED10-310 bacterium</name>
    <dbReference type="NCBI Taxonomy" id="2855610"/>
    <lineage>
        <taxon>Bacteria</taxon>
        <taxon>Bacteria division CSSED10-310</taxon>
    </lineage>
</organism>
<comment type="caution">
    <text evidence="1">The sequence shown here is derived from an EMBL/GenBank/DDBJ whole genome shotgun (WGS) entry which is preliminary data.</text>
</comment>
<dbReference type="InterPro" id="IPR004948">
    <property type="entry name" value="Nuc-triphosphatase_THEP1"/>
</dbReference>
<evidence type="ECO:0000313" key="2">
    <source>
        <dbReference type="Proteomes" id="UP001594351"/>
    </source>
</evidence>
<evidence type="ECO:0000313" key="1">
    <source>
        <dbReference type="EMBL" id="MFC1849637.1"/>
    </source>
</evidence>
<gene>
    <name evidence="1" type="ORF">ACFL27_05450</name>
</gene>
<dbReference type="Proteomes" id="UP001594351">
    <property type="component" value="Unassembled WGS sequence"/>
</dbReference>
<accession>A0ABV6YTW3</accession>